<comment type="caution">
    <text evidence="6">The sequence shown here is derived from an EMBL/GenBank/DDBJ whole genome shotgun (WGS) entry which is preliminary data.</text>
</comment>
<accession>A0A919F1Y6</accession>
<dbReference type="AlphaFoldDB" id="A0A919F1Y6"/>
<name>A0A919F1Y6_9ACTN</name>
<dbReference type="PROSITE" id="PS50949">
    <property type="entry name" value="HTH_GNTR"/>
    <property type="match status" value="1"/>
</dbReference>
<dbReference type="RefSeq" id="WP_189985978.1">
    <property type="nucleotide sequence ID" value="NZ_BNBF01000031.1"/>
</dbReference>
<dbReference type="InterPro" id="IPR050679">
    <property type="entry name" value="Bact_HTH_transcr_reg"/>
</dbReference>
<dbReference type="Gene3D" id="3.40.1410.10">
    <property type="entry name" value="Chorismate lyase-like"/>
    <property type="match status" value="1"/>
</dbReference>
<dbReference type="GO" id="GO:0003677">
    <property type="term" value="F:DNA binding"/>
    <property type="evidence" value="ECO:0007669"/>
    <property type="project" value="UniProtKB-KW"/>
</dbReference>
<dbReference type="SMART" id="SM00345">
    <property type="entry name" value="HTH_GNTR"/>
    <property type="match status" value="1"/>
</dbReference>
<dbReference type="PANTHER" id="PTHR44846">
    <property type="entry name" value="MANNOSYL-D-GLYCERATE TRANSPORT/METABOLISM SYSTEM REPRESSOR MNGR-RELATED"/>
    <property type="match status" value="1"/>
</dbReference>
<feature type="region of interest" description="Disordered" evidence="4">
    <location>
        <begin position="73"/>
        <end position="106"/>
    </location>
</feature>
<dbReference type="PANTHER" id="PTHR44846:SF17">
    <property type="entry name" value="GNTR-FAMILY TRANSCRIPTIONAL REGULATOR"/>
    <property type="match status" value="1"/>
</dbReference>
<keyword evidence="2" id="KW-0238">DNA-binding</keyword>
<keyword evidence="3" id="KW-0804">Transcription</keyword>
<dbReference type="SUPFAM" id="SSF46785">
    <property type="entry name" value="Winged helix' DNA-binding domain"/>
    <property type="match status" value="1"/>
</dbReference>
<reference evidence="7" key="1">
    <citation type="journal article" date="2019" name="Int. J. Syst. Evol. Microbiol.">
        <title>The Global Catalogue of Microorganisms (GCM) 10K type strain sequencing project: providing services to taxonomists for standard genome sequencing and annotation.</title>
        <authorList>
            <consortium name="The Broad Institute Genomics Platform"/>
            <consortium name="The Broad Institute Genome Sequencing Center for Infectious Disease"/>
            <person name="Wu L."/>
            <person name="Ma J."/>
        </authorList>
    </citation>
    <scope>NUCLEOTIDE SEQUENCE [LARGE SCALE GENOMIC DNA]</scope>
    <source>
        <strain evidence="7">JCM 4253</strain>
    </source>
</reference>
<evidence type="ECO:0000256" key="3">
    <source>
        <dbReference type="ARBA" id="ARBA00023163"/>
    </source>
</evidence>
<dbReference type="InterPro" id="IPR036388">
    <property type="entry name" value="WH-like_DNA-bd_sf"/>
</dbReference>
<evidence type="ECO:0000313" key="7">
    <source>
        <dbReference type="Proteomes" id="UP000619355"/>
    </source>
</evidence>
<organism evidence="6 7">
    <name type="scientific">Streptomyces capoamus</name>
    <dbReference type="NCBI Taxonomy" id="68183"/>
    <lineage>
        <taxon>Bacteria</taxon>
        <taxon>Bacillati</taxon>
        <taxon>Actinomycetota</taxon>
        <taxon>Actinomycetes</taxon>
        <taxon>Kitasatosporales</taxon>
        <taxon>Streptomycetaceae</taxon>
        <taxon>Streptomyces</taxon>
    </lineage>
</organism>
<dbReference type="InterPro" id="IPR011663">
    <property type="entry name" value="UTRA"/>
</dbReference>
<dbReference type="Proteomes" id="UP000619355">
    <property type="component" value="Unassembled WGS sequence"/>
</dbReference>
<evidence type="ECO:0000259" key="5">
    <source>
        <dbReference type="PROSITE" id="PS50949"/>
    </source>
</evidence>
<proteinExistence type="predicted"/>
<dbReference type="InterPro" id="IPR028978">
    <property type="entry name" value="Chorismate_lyase_/UTRA_dom_sf"/>
</dbReference>
<dbReference type="Pfam" id="PF00392">
    <property type="entry name" value="GntR"/>
    <property type="match status" value="1"/>
</dbReference>
<gene>
    <name evidence="6" type="ORF">GCM10018980_68580</name>
</gene>
<dbReference type="InterPro" id="IPR036390">
    <property type="entry name" value="WH_DNA-bd_sf"/>
</dbReference>
<dbReference type="EMBL" id="BNBF01000031">
    <property type="protein sequence ID" value="GHG72641.1"/>
    <property type="molecule type" value="Genomic_DNA"/>
</dbReference>
<dbReference type="SMART" id="SM00866">
    <property type="entry name" value="UTRA"/>
    <property type="match status" value="1"/>
</dbReference>
<feature type="domain" description="HTH gntR-type" evidence="5">
    <location>
        <begin position="7"/>
        <end position="75"/>
    </location>
</feature>
<evidence type="ECO:0000256" key="2">
    <source>
        <dbReference type="ARBA" id="ARBA00023125"/>
    </source>
</evidence>
<dbReference type="GO" id="GO:0003700">
    <property type="term" value="F:DNA-binding transcription factor activity"/>
    <property type="evidence" value="ECO:0007669"/>
    <property type="project" value="InterPro"/>
</dbReference>
<dbReference type="InterPro" id="IPR000524">
    <property type="entry name" value="Tscrpt_reg_HTH_GntR"/>
</dbReference>
<keyword evidence="1" id="KW-0805">Transcription regulation</keyword>
<evidence type="ECO:0000256" key="1">
    <source>
        <dbReference type="ARBA" id="ARBA00023015"/>
    </source>
</evidence>
<dbReference type="GO" id="GO:0045892">
    <property type="term" value="P:negative regulation of DNA-templated transcription"/>
    <property type="evidence" value="ECO:0007669"/>
    <property type="project" value="TreeGrafter"/>
</dbReference>
<protein>
    <submittedName>
        <fullName evidence="6">Transcriptional regulator</fullName>
    </submittedName>
</protein>
<feature type="compositionally biased region" description="Basic and acidic residues" evidence="4">
    <location>
        <begin position="83"/>
        <end position="94"/>
    </location>
</feature>
<dbReference type="Pfam" id="PF07702">
    <property type="entry name" value="UTRA"/>
    <property type="match status" value="1"/>
</dbReference>
<dbReference type="Gene3D" id="1.10.10.10">
    <property type="entry name" value="Winged helix-like DNA-binding domain superfamily/Winged helix DNA-binding domain"/>
    <property type="match status" value="1"/>
</dbReference>
<dbReference type="SUPFAM" id="SSF64288">
    <property type="entry name" value="Chorismate lyase-like"/>
    <property type="match status" value="1"/>
</dbReference>
<keyword evidence="7" id="KW-1185">Reference proteome</keyword>
<evidence type="ECO:0000256" key="4">
    <source>
        <dbReference type="SAM" id="MobiDB-lite"/>
    </source>
</evidence>
<sequence length="268" mass="29112">MTKPTPHGSAQGVVASLLEEIERGDLAPGDQIPTIALLADKYGVNKNTASKAVVALKELGVLSGLAGGNTWVRVPPQHKKRSNERYHAEKEAVRLPRSQRSSAGVSEADSGIPLTALYEDKAEYAVIAAPDDVREALGLPAGASVLRRVYTRRHAKGAGADRSISYLPYDLVSGNPDLLDATKEPWPGGTMHQLHTIGVELGKIVDHVTASMPTPEEVKDFDIPPRVPVIRIRKISYSTDGKPVELMDIPIPADRIELIYTTHLERWN</sequence>
<evidence type="ECO:0000313" key="6">
    <source>
        <dbReference type="EMBL" id="GHG72641.1"/>
    </source>
</evidence>